<evidence type="ECO:0000313" key="1">
    <source>
        <dbReference type="EMBL" id="KJB67551.1"/>
    </source>
</evidence>
<organism evidence="1 2">
    <name type="scientific">Gossypium raimondii</name>
    <name type="common">Peruvian cotton</name>
    <name type="synonym">Gossypium klotzschianum subsp. raimondii</name>
    <dbReference type="NCBI Taxonomy" id="29730"/>
    <lineage>
        <taxon>Eukaryota</taxon>
        <taxon>Viridiplantae</taxon>
        <taxon>Streptophyta</taxon>
        <taxon>Embryophyta</taxon>
        <taxon>Tracheophyta</taxon>
        <taxon>Spermatophyta</taxon>
        <taxon>Magnoliopsida</taxon>
        <taxon>eudicotyledons</taxon>
        <taxon>Gunneridae</taxon>
        <taxon>Pentapetalae</taxon>
        <taxon>rosids</taxon>
        <taxon>malvids</taxon>
        <taxon>Malvales</taxon>
        <taxon>Malvaceae</taxon>
        <taxon>Malvoideae</taxon>
        <taxon>Gossypium</taxon>
    </lineage>
</organism>
<evidence type="ECO:0000313" key="2">
    <source>
        <dbReference type="Proteomes" id="UP000032304"/>
    </source>
</evidence>
<keyword evidence="2" id="KW-1185">Reference proteome</keyword>
<dbReference type="AlphaFoldDB" id="A0A0D2UHR3"/>
<dbReference type="EMBL" id="CM001749">
    <property type="protein sequence ID" value="KJB67551.1"/>
    <property type="molecule type" value="Genomic_DNA"/>
</dbReference>
<dbReference type="Gramene" id="KJB67551">
    <property type="protein sequence ID" value="KJB67551"/>
    <property type="gene ID" value="B456_010G196200"/>
</dbReference>
<accession>A0A0D2UHR3</accession>
<sequence>MFFFLKFFHLFEQSLEGHIPLTVSKYALEISVRQIFQENERVEKHNLYLHRKGTSGREHNNIIRSSNWPKRCNAFHLQSPNR</sequence>
<protein>
    <submittedName>
        <fullName evidence="1">Uncharacterized protein</fullName>
    </submittedName>
</protein>
<name>A0A0D2UHR3_GOSRA</name>
<reference evidence="1 2" key="1">
    <citation type="journal article" date="2012" name="Nature">
        <title>Repeated polyploidization of Gossypium genomes and the evolution of spinnable cotton fibres.</title>
        <authorList>
            <person name="Paterson A.H."/>
            <person name="Wendel J.F."/>
            <person name="Gundlach H."/>
            <person name="Guo H."/>
            <person name="Jenkins J."/>
            <person name="Jin D."/>
            <person name="Llewellyn D."/>
            <person name="Showmaker K.C."/>
            <person name="Shu S."/>
            <person name="Udall J."/>
            <person name="Yoo M.J."/>
            <person name="Byers R."/>
            <person name="Chen W."/>
            <person name="Doron-Faigenboim A."/>
            <person name="Duke M.V."/>
            <person name="Gong L."/>
            <person name="Grimwood J."/>
            <person name="Grover C."/>
            <person name="Grupp K."/>
            <person name="Hu G."/>
            <person name="Lee T.H."/>
            <person name="Li J."/>
            <person name="Lin L."/>
            <person name="Liu T."/>
            <person name="Marler B.S."/>
            <person name="Page J.T."/>
            <person name="Roberts A.W."/>
            <person name="Romanel E."/>
            <person name="Sanders W.S."/>
            <person name="Szadkowski E."/>
            <person name="Tan X."/>
            <person name="Tang H."/>
            <person name="Xu C."/>
            <person name="Wang J."/>
            <person name="Wang Z."/>
            <person name="Zhang D."/>
            <person name="Zhang L."/>
            <person name="Ashrafi H."/>
            <person name="Bedon F."/>
            <person name="Bowers J.E."/>
            <person name="Brubaker C.L."/>
            <person name="Chee P.W."/>
            <person name="Das S."/>
            <person name="Gingle A.R."/>
            <person name="Haigler C.H."/>
            <person name="Harker D."/>
            <person name="Hoffmann L.V."/>
            <person name="Hovav R."/>
            <person name="Jones D.C."/>
            <person name="Lemke C."/>
            <person name="Mansoor S."/>
            <person name="ur Rahman M."/>
            <person name="Rainville L.N."/>
            <person name="Rambani A."/>
            <person name="Reddy U.K."/>
            <person name="Rong J.K."/>
            <person name="Saranga Y."/>
            <person name="Scheffler B.E."/>
            <person name="Scheffler J.A."/>
            <person name="Stelly D.M."/>
            <person name="Triplett B.A."/>
            <person name="Van Deynze A."/>
            <person name="Vaslin M.F."/>
            <person name="Waghmare V.N."/>
            <person name="Walford S.A."/>
            <person name="Wright R.J."/>
            <person name="Zaki E.A."/>
            <person name="Zhang T."/>
            <person name="Dennis E.S."/>
            <person name="Mayer K.F."/>
            <person name="Peterson D.G."/>
            <person name="Rokhsar D.S."/>
            <person name="Wang X."/>
            <person name="Schmutz J."/>
        </authorList>
    </citation>
    <scope>NUCLEOTIDE SEQUENCE [LARGE SCALE GENOMIC DNA]</scope>
</reference>
<proteinExistence type="predicted"/>
<gene>
    <name evidence="1" type="ORF">B456_010G196200</name>
</gene>
<dbReference type="Proteomes" id="UP000032304">
    <property type="component" value="Chromosome 10"/>
</dbReference>